<evidence type="ECO:0000256" key="1">
    <source>
        <dbReference type="SAM" id="MobiDB-lite"/>
    </source>
</evidence>
<evidence type="ECO:0000313" key="2">
    <source>
        <dbReference type="EMBL" id="CAD7005336.1"/>
    </source>
</evidence>
<gene>
    <name evidence="2" type="ORF">CCAP1982_LOCUS13696</name>
</gene>
<dbReference type="EMBL" id="CAJHJT010000034">
    <property type="protein sequence ID" value="CAD7005336.1"/>
    <property type="molecule type" value="Genomic_DNA"/>
</dbReference>
<comment type="caution">
    <text evidence="2">The sequence shown here is derived from an EMBL/GenBank/DDBJ whole genome shotgun (WGS) entry which is preliminary data.</text>
</comment>
<dbReference type="Proteomes" id="UP000606786">
    <property type="component" value="Unassembled WGS sequence"/>
</dbReference>
<sequence>MHIEKKSNDKKCISLAVAQLQARQAYEAHENYDFIQNYEVPEYYELQRNSATNSRSKLKANFKQPKKEIYS</sequence>
<accession>A0A811V690</accession>
<feature type="region of interest" description="Disordered" evidence="1">
    <location>
        <begin position="50"/>
        <end position="71"/>
    </location>
</feature>
<proteinExistence type="predicted"/>
<reference evidence="2" key="1">
    <citation type="submission" date="2020-11" db="EMBL/GenBank/DDBJ databases">
        <authorList>
            <person name="Whitehead M."/>
        </authorList>
    </citation>
    <scope>NUCLEOTIDE SEQUENCE</scope>
    <source>
        <strain evidence="2">EGII</strain>
    </source>
</reference>
<dbReference type="AlphaFoldDB" id="A0A811V690"/>
<name>A0A811V690_CERCA</name>
<organism evidence="2 3">
    <name type="scientific">Ceratitis capitata</name>
    <name type="common">Mediterranean fruit fly</name>
    <name type="synonym">Tephritis capitata</name>
    <dbReference type="NCBI Taxonomy" id="7213"/>
    <lineage>
        <taxon>Eukaryota</taxon>
        <taxon>Metazoa</taxon>
        <taxon>Ecdysozoa</taxon>
        <taxon>Arthropoda</taxon>
        <taxon>Hexapoda</taxon>
        <taxon>Insecta</taxon>
        <taxon>Pterygota</taxon>
        <taxon>Neoptera</taxon>
        <taxon>Endopterygota</taxon>
        <taxon>Diptera</taxon>
        <taxon>Brachycera</taxon>
        <taxon>Muscomorpha</taxon>
        <taxon>Tephritoidea</taxon>
        <taxon>Tephritidae</taxon>
        <taxon>Ceratitis</taxon>
        <taxon>Ceratitis</taxon>
    </lineage>
</organism>
<evidence type="ECO:0000313" key="3">
    <source>
        <dbReference type="Proteomes" id="UP000606786"/>
    </source>
</evidence>
<protein>
    <submittedName>
        <fullName evidence="2">(Mediterranean fruit fly) hypothetical protein</fullName>
    </submittedName>
</protein>
<keyword evidence="3" id="KW-1185">Reference proteome</keyword>